<keyword evidence="1" id="KW-0472">Membrane</keyword>
<dbReference type="EMBL" id="FNET01000019">
    <property type="protein sequence ID" value="SDM27234.1"/>
    <property type="molecule type" value="Genomic_DNA"/>
</dbReference>
<dbReference type="AlphaFoldDB" id="A0A1G9RVP7"/>
<proteinExistence type="predicted"/>
<evidence type="ECO:0000256" key="1">
    <source>
        <dbReference type="SAM" id="Phobius"/>
    </source>
</evidence>
<reference evidence="3" key="1">
    <citation type="submission" date="2016-10" db="EMBL/GenBank/DDBJ databases">
        <authorList>
            <person name="Varghese N."/>
            <person name="Submissions S."/>
        </authorList>
    </citation>
    <scope>NUCLEOTIDE SEQUENCE [LARGE SCALE GENOMIC DNA]</scope>
    <source>
        <strain evidence="3">DSM 44796</strain>
    </source>
</reference>
<protein>
    <submittedName>
        <fullName evidence="2">Uncharacterized protein</fullName>
    </submittedName>
</protein>
<feature type="transmembrane region" description="Helical" evidence="1">
    <location>
        <begin position="87"/>
        <end position="107"/>
    </location>
</feature>
<evidence type="ECO:0000313" key="2">
    <source>
        <dbReference type="EMBL" id="SDM27234.1"/>
    </source>
</evidence>
<sequence length="135" mass="14267">MDLVSDVDPFPDVRATLAAKRLSDLADYVSRVDGPAQTQAVRLMSVRSSVVRAWARAERRGAVLLALGLSLNVAAILYVITGAYSPWAVAALVGGTGALSAAVLFLWRGNQDALTLAVGVYLDVTPRPGHHDEAL</sequence>
<name>A0A1G9RVP7_9PSEU</name>
<evidence type="ECO:0000313" key="3">
    <source>
        <dbReference type="Proteomes" id="UP000199682"/>
    </source>
</evidence>
<feature type="transmembrane region" description="Helical" evidence="1">
    <location>
        <begin position="62"/>
        <end position="81"/>
    </location>
</feature>
<keyword evidence="1" id="KW-1133">Transmembrane helix</keyword>
<dbReference type="Proteomes" id="UP000199682">
    <property type="component" value="Unassembled WGS sequence"/>
</dbReference>
<organism evidence="2 3">
    <name type="scientific">Lentzea albidocapillata subsp. violacea</name>
    <dbReference type="NCBI Taxonomy" id="128104"/>
    <lineage>
        <taxon>Bacteria</taxon>
        <taxon>Bacillati</taxon>
        <taxon>Actinomycetota</taxon>
        <taxon>Actinomycetes</taxon>
        <taxon>Pseudonocardiales</taxon>
        <taxon>Pseudonocardiaceae</taxon>
        <taxon>Lentzea</taxon>
    </lineage>
</organism>
<gene>
    <name evidence="2" type="ORF">SAMN04488074_11933</name>
</gene>
<keyword evidence="1" id="KW-0812">Transmembrane</keyword>
<accession>A0A1G9RVP7</accession>